<protein>
    <recommendedName>
        <fullName evidence="2">DUF659 domain-containing protein</fullName>
    </recommendedName>
</protein>
<name>A0A388LLA8_CHABU</name>
<accession>A0A388LLA8</accession>
<feature type="compositionally biased region" description="Gly residues" evidence="1">
    <location>
        <begin position="663"/>
        <end position="678"/>
    </location>
</feature>
<dbReference type="Pfam" id="PF04937">
    <property type="entry name" value="DUF659"/>
    <property type="match status" value="1"/>
</dbReference>
<feature type="domain" description="DUF659" evidence="2">
    <location>
        <begin position="218"/>
        <end position="325"/>
    </location>
</feature>
<comment type="caution">
    <text evidence="3">The sequence shown here is derived from an EMBL/GenBank/DDBJ whole genome shotgun (WGS) entry which is preliminary data.</text>
</comment>
<feature type="compositionally biased region" description="Basic and acidic residues" evidence="1">
    <location>
        <begin position="556"/>
        <end position="579"/>
    </location>
</feature>
<feature type="region of interest" description="Disordered" evidence="1">
    <location>
        <begin position="128"/>
        <end position="147"/>
    </location>
</feature>
<dbReference type="SUPFAM" id="SSF53098">
    <property type="entry name" value="Ribonuclease H-like"/>
    <property type="match status" value="1"/>
</dbReference>
<gene>
    <name evidence="3" type="ORF">CBR_g36726</name>
</gene>
<dbReference type="PANTHER" id="PTHR32166">
    <property type="entry name" value="OSJNBA0013A04.12 PROTEIN"/>
    <property type="match status" value="1"/>
</dbReference>
<evidence type="ECO:0000313" key="4">
    <source>
        <dbReference type="Proteomes" id="UP000265515"/>
    </source>
</evidence>
<evidence type="ECO:0000256" key="1">
    <source>
        <dbReference type="SAM" id="MobiDB-lite"/>
    </source>
</evidence>
<dbReference type="InterPro" id="IPR012337">
    <property type="entry name" value="RNaseH-like_sf"/>
</dbReference>
<feature type="region of interest" description="Disordered" evidence="1">
    <location>
        <begin position="834"/>
        <end position="881"/>
    </location>
</feature>
<sequence>MDAEWPDAARAEWELRHEIWNKSAYHFDQSHWKKIQAYLAERGWADKRREHGQQGGDLGEEDEDDPERVAEEENEQAGRDCEAPESGGVQGGRRADDDGSAEVPIDVEREEERDCGALRGDKRAVTGIGTSTKRRTSSQPLPPTGAAKKFRQSRMEESFDPKWQQDLDAYFLQWFYVSSIPFHAAGRPEYNTFRRYLATCPSRVHPTLPNLPRISGDGIVQQHKDVAEMLATQRRDVAATGATILTDGRKSIIADQIVNFLAVGSSGAYLLRIVQRVGTEQDTATVVVRQLKKVLNDFGLENVNATCTDSVGIYVAGAKLLAKDKDLRYSRITWLPRFSARHTAKGQTASSSASSGTSGRGRKLICPVQTRFATHYLMLERLLERRHALEEMIISDEWLRQPWRRSLWLQSRWVRQQIRFTAFWDDVQDIVEFMTPVMELLRRLDRGGHVMSRLWSWLERGEKEASAVAQWWVQWGDGVPLLQSIAVRLMHTWTCASPAERNWDVDERIQVKRRNKLGFTKLTRLVEISTNLRLLRCHTRGVGNVLPWEDEDVVMEDERPEPRDSGVRPADKVTDEQVDRPGCADAQCQGLSIRQRQHTSIDSDSNDDDGGYEGSSESEDDMDFDSGAGDTPRGGGEGPRDIVVEEQHSQRHSARLVEERGRGAGGSARGGGDGGSGGQIPLSPHGGRSEAGHGLLATTGDFVAAPGSLSDILGMSMGPPPTVGNARQTPVAAGNTPTNQIVRGLDTDGGVSSSLLMEAAQGMEVLECEGREDPLTADRRERMEDTSRRALGDPPPYAPCSPSVPSSMTGVSPPPWDPMAQMQSIRAACAANKRSWDNGRGGSESRSSVGGTQLAEGRGLHSLSLQSRMKTRPHGLGSVRKVTQAMRDMQPGLVAIPASMRPPPLP</sequence>
<dbReference type="AlphaFoldDB" id="A0A388LLA8"/>
<reference evidence="3 4" key="1">
    <citation type="journal article" date="2018" name="Cell">
        <title>The Chara Genome: Secondary Complexity and Implications for Plant Terrestrialization.</title>
        <authorList>
            <person name="Nishiyama T."/>
            <person name="Sakayama H."/>
            <person name="Vries J.D."/>
            <person name="Buschmann H."/>
            <person name="Saint-Marcoux D."/>
            <person name="Ullrich K.K."/>
            <person name="Haas F.B."/>
            <person name="Vanderstraeten L."/>
            <person name="Becker D."/>
            <person name="Lang D."/>
            <person name="Vosolsobe S."/>
            <person name="Rombauts S."/>
            <person name="Wilhelmsson P.K.I."/>
            <person name="Janitza P."/>
            <person name="Kern R."/>
            <person name="Heyl A."/>
            <person name="Rumpler F."/>
            <person name="Villalobos L.I.A.C."/>
            <person name="Clay J.M."/>
            <person name="Skokan R."/>
            <person name="Toyoda A."/>
            <person name="Suzuki Y."/>
            <person name="Kagoshima H."/>
            <person name="Schijlen E."/>
            <person name="Tajeshwar N."/>
            <person name="Catarino B."/>
            <person name="Hetherington A.J."/>
            <person name="Saltykova A."/>
            <person name="Bonnot C."/>
            <person name="Breuninger H."/>
            <person name="Symeonidi A."/>
            <person name="Radhakrishnan G.V."/>
            <person name="Van Nieuwerburgh F."/>
            <person name="Deforce D."/>
            <person name="Chang C."/>
            <person name="Karol K.G."/>
            <person name="Hedrich R."/>
            <person name="Ulvskov P."/>
            <person name="Glockner G."/>
            <person name="Delwiche C.F."/>
            <person name="Petrasek J."/>
            <person name="Van de Peer Y."/>
            <person name="Friml J."/>
            <person name="Beilby M."/>
            <person name="Dolan L."/>
            <person name="Kohara Y."/>
            <person name="Sugano S."/>
            <person name="Fujiyama A."/>
            <person name="Delaux P.-M."/>
            <person name="Quint M."/>
            <person name="TheiBen G."/>
            <person name="Hagemann M."/>
            <person name="Harholt J."/>
            <person name="Dunand C."/>
            <person name="Zachgo S."/>
            <person name="Langdale J."/>
            <person name="Maumus F."/>
            <person name="Straeten D.V.D."/>
            <person name="Gould S.B."/>
            <person name="Rensing S.A."/>
        </authorList>
    </citation>
    <scope>NUCLEOTIDE SEQUENCE [LARGE SCALE GENOMIC DNA]</scope>
    <source>
        <strain evidence="3 4">S276</strain>
    </source>
</reference>
<feature type="region of interest" description="Disordered" evidence="1">
    <location>
        <begin position="553"/>
        <end position="694"/>
    </location>
</feature>
<proteinExistence type="predicted"/>
<feature type="compositionally biased region" description="Acidic residues" evidence="1">
    <location>
        <begin position="604"/>
        <end position="624"/>
    </location>
</feature>
<evidence type="ECO:0000313" key="3">
    <source>
        <dbReference type="EMBL" id="GBG83108.1"/>
    </source>
</evidence>
<feature type="compositionally biased region" description="Basic and acidic residues" evidence="1">
    <location>
        <begin position="772"/>
        <end position="791"/>
    </location>
</feature>
<feature type="compositionally biased region" description="Basic and acidic residues" evidence="1">
    <location>
        <begin position="67"/>
        <end position="82"/>
    </location>
</feature>
<keyword evidence="4" id="KW-1185">Reference proteome</keyword>
<dbReference type="Gramene" id="GBG83108">
    <property type="protein sequence ID" value="GBG83108"/>
    <property type="gene ID" value="CBR_g36726"/>
</dbReference>
<dbReference type="PANTHER" id="PTHR32166:SF123">
    <property type="entry name" value="BED-TYPE DOMAIN-CONTAINING PROTEIN"/>
    <property type="match status" value="1"/>
</dbReference>
<organism evidence="3 4">
    <name type="scientific">Chara braunii</name>
    <name type="common">Braun's stonewort</name>
    <dbReference type="NCBI Taxonomy" id="69332"/>
    <lineage>
        <taxon>Eukaryota</taxon>
        <taxon>Viridiplantae</taxon>
        <taxon>Streptophyta</taxon>
        <taxon>Charophyceae</taxon>
        <taxon>Charales</taxon>
        <taxon>Characeae</taxon>
        <taxon>Chara</taxon>
    </lineage>
</organism>
<feature type="compositionally biased region" description="Basic and acidic residues" evidence="1">
    <location>
        <begin position="638"/>
        <end position="662"/>
    </location>
</feature>
<dbReference type="InterPro" id="IPR007021">
    <property type="entry name" value="DUF659"/>
</dbReference>
<dbReference type="Proteomes" id="UP000265515">
    <property type="component" value="Unassembled WGS sequence"/>
</dbReference>
<feature type="region of interest" description="Disordered" evidence="1">
    <location>
        <begin position="772"/>
        <end position="812"/>
    </location>
</feature>
<evidence type="ECO:0000259" key="2">
    <source>
        <dbReference type="Pfam" id="PF04937"/>
    </source>
</evidence>
<dbReference type="EMBL" id="BFEA01000429">
    <property type="protein sequence ID" value="GBG83108.1"/>
    <property type="molecule type" value="Genomic_DNA"/>
</dbReference>
<feature type="region of interest" description="Disordered" evidence="1">
    <location>
        <begin position="48"/>
        <end position="107"/>
    </location>
</feature>